<dbReference type="AlphaFoldDB" id="A0A644ZAW9"/>
<protein>
    <submittedName>
        <fullName evidence="2">Uncharacterized protein</fullName>
    </submittedName>
</protein>
<organism evidence="2">
    <name type="scientific">bioreactor metagenome</name>
    <dbReference type="NCBI Taxonomy" id="1076179"/>
    <lineage>
        <taxon>unclassified sequences</taxon>
        <taxon>metagenomes</taxon>
        <taxon>ecological metagenomes</taxon>
    </lineage>
</organism>
<name>A0A644ZAW9_9ZZZZ</name>
<gene>
    <name evidence="2" type="ORF">SDC9_81624</name>
</gene>
<evidence type="ECO:0000256" key="1">
    <source>
        <dbReference type="SAM" id="Phobius"/>
    </source>
</evidence>
<dbReference type="EMBL" id="VSSQ01007159">
    <property type="protein sequence ID" value="MPM35034.1"/>
    <property type="molecule type" value="Genomic_DNA"/>
</dbReference>
<feature type="transmembrane region" description="Helical" evidence="1">
    <location>
        <begin position="82"/>
        <end position="100"/>
    </location>
</feature>
<comment type="caution">
    <text evidence="2">The sequence shown here is derived from an EMBL/GenBank/DDBJ whole genome shotgun (WGS) entry which is preliminary data.</text>
</comment>
<sequence>MNNSYIMRKRYKGDKMMKTIILIISASISMIMFDKLNSKYDFFKDMRSKIKDLNEKKENKLRISSYVLILIIYGIMQNTKMSIIVQGLIFGLLLSFREICFKKDSNTQY</sequence>
<keyword evidence="1" id="KW-0812">Transmembrane</keyword>
<keyword evidence="1" id="KW-1133">Transmembrane helix</keyword>
<accession>A0A644ZAW9</accession>
<keyword evidence="1" id="KW-0472">Membrane</keyword>
<feature type="transmembrane region" description="Helical" evidence="1">
    <location>
        <begin position="20"/>
        <end position="38"/>
    </location>
</feature>
<proteinExistence type="predicted"/>
<evidence type="ECO:0000313" key="2">
    <source>
        <dbReference type="EMBL" id="MPM35034.1"/>
    </source>
</evidence>
<reference evidence="2" key="1">
    <citation type="submission" date="2019-08" db="EMBL/GenBank/DDBJ databases">
        <authorList>
            <person name="Kucharzyk K."/>
            <person name="Murdoch R.W."/>
            <person name="Higgins S."/>
            <person name="Loffler F."/>
        </authorList>
    </citation>
    <scope>NUCLEOTIDE SEQUENCE</scope>
</reference>